<dbReference type="EMBL" id="RQZG01000006">
    <property type="protein sequence ID" value="RRD05517.1"/>
    <property type="molecule type" value="Genomic_DNA"/>
</dbReference>
<comment type="caution">
    <text evidence="3">The sequence shown here is derived from an EMBL/GenBank/DDBJ whole genome shotgun (WGS) entry which is preliminary data.</text>
</comment>
<keyword evidence="1" id="KW-0175">Coiled coil</keyword>
<dbReference type="OrthoDB" id="3701103at2"/>
<reference evidence="3 4" key="1">
    <citation type="submission" date="2018-11" db="EMBL/GenBank/DDBJ databases">
        <title>Genomes From Bacteria Associated with the Canine Oral Cavity: a Test Case for Automated Genome-Based Taxonomic Assignment.</title>
        <authorList>
            <person name="Coil D.A."/>
            <person name="Jospin G."/>
            <person name="Darling A.E."/>
            <person name="Wallis C."/>
            <person name="Davis I.J."/>
            <person name="Harris S."/>
            <person name="Eisen J.A."/>
            <person name="Holcombe L.J."/>
            <person name="O'Flynn C."/>
        </authorList>
    </citation>
    <scope>NUCLEOTIDE SEQUENCE [LARGE SCALE GENOMIC DNA]</scope>
    <source>
        <strain evidence="3 4">OH887_COT-365</strain>
    </source>
</reference>
<gene>
    <name evidence="3" type="ORF">EII34_06835</name>
</gene>
<accession>A0A3P1T7Q4</accession>
<evidence type="ECO:0000313" key="4">
    <source>
        <dbReference type="Proteomes" id="UP000280819"/>
    </source>
</evidence>
<feature type="region of interest" description="Disordered" evidence="2">
    <location>
        <begin position="1"/>
        <end position="20"/>
    </location>
</feature>
<evidence type="ECO:0000256" key="2">
    <source>
        <dbReference type="SAM" id="MobiDB-lite"/>
    </source>
</evidence>
<dbReference type="Proteomes" id="UP000280819">
    <property type="component" value="Unassembled WGS sequence"/>
</dbReference>
<sequence>MSGVVPAPTGARGGATRRVGGVSDVTAARARELHEQAAQAERRAAELRAQRDDLIRRLRAEDEQRWSYGALAKAVGCSRELVAQVVKKVRR</sequence>
<proteinExistence type="predicted"/>
<dbReference type="AlphaFoldDB" id="A0A3P1T7Q4"/>
<name>A0A3P1T7Q4_9ACTN</name>
<organism evidence="3 4">
    <name type="scientific">Arachnia propionica</name>
    <dbReference type="NCBI Taxonomy" id="1750"/>
    <lineage>
        <taxon>Bacteria</taxon>
        <taxon>Bacillati</taxon>
        <taxon>Actinomycetota</taxon>
        <taxon>Actinomycetes</taxon>
        <taxon>Propionibacteriales</taxon>
        <taxon>Propionibacteriaceae</taxon>
        <taxon>Arachnia</taxon>
    </lineage>
</organism>
<evidence type="ECO:0000313" key="3">
    <source>
        <dbReference type="EMBL" id="RRD05517.1"/>
    </source>
</evidence>
<feature type="coiled-coil region" evidence="1">
    <location>
        <begin position="30"/>
        <end position="64"/>
    </location>
</feature>
<protein>
    <submittedName>
        <fullName evidence="3">Uncharacterized protein</fullName>
    </submittedName>
</protein>
<evidence type="ECO:0000256" key="1">
    <source>
        <dbReference type="SAM" id="Coils"/>
    </source>
</evidence>